<feature type="transmembrane region" description="Helical" evidence="1">
    <location>
        <begin position="20"/>
        <end position="43"/>
    </location>
</feature>
<comment type="caution">
    <text evidence="2">The sequence shown here is derived from an EMBL/GenBank/DDBJ whole genome shotgun (WGS) entry which is preliminary data.</text>
</comment>
<keyword evidence="1" id="KW-1133">Transmembrane helix</keyword>
<dbReference type="GO" id="GO:0004867">
    <property type="term" value="F:serine-type endopeptidase inhibitor activity"/>
    <property type="evidence" value="ECO:0007669"/>
    <property type="project" value="InterPro"/>
</dbReference>
<organism evidence="2 3">
    <name type="scientific">Rhipicephalus sanguineus</name>
    <name type="common">Brown dog tick</name>
    <name type="synonym">Ixodes sanguineus</name>
    <dbReference type="NCBI Taxonomy" id="34632"/>
    <lineage>
        <taxon>Eukaryota</taxon>
        <taxon>Metazoa</taxon>
        <taxon>Ecdysozoa</taxon>
        <taxon>Arthropoda</taxon>
        <taxon>Chelicerata</taxon>
        <taxon>Arachnida</taxon>
        <taxon>Acari</taxon>
        <taxon>Parasitiformes</taxon>
        <taxon>Ixodida</taxon>
        <taxon>Ixodoidea</taxon>
        <taxon>Ixodidae</taxon>
        <taxon>Rhipicephalinae</taxon>
        <taxon>Rhipicephalus</taxon>
        <taxon>Rhipicephalus</taxon>
    </lineage>
</organism>
<evidence type="ECO:0000313" key="3">
    <source>
        <dbReference type="Proteomes" id="UP000821837"/>
    </source>
</evidence>
<protein>
    <recommendedName>
        <fullName evidence="4">Pancreatic trypsin inhibitor</fullName>
    </recommendedName>
</protein>
<dbReference type="SUPFAM" id="SSF57362">
    <property type="entry name" value="BPTI-like"/>
    <property type="match status" value="1"/>
</dbReference>
<name>A0A9D4QA48_RHISA</name>
<gene>
    <name evidence="2" type="ORF">HPB52_007068</name>
</gene>
<dbReference type="AlphaFoldDB" id="A0A9D4QA48"/>
<reference evidence="2" key="1">
    <citation type="journal article" date="2020" name="Cell">
        <title>Large-Scale Comparative Analyses of Tick Genomes Elucidate Their Genetic Diversity and Vector Capacities.</title>
        <authorList>
            <consortium name="Tick Genome and Microbiome Consortium (TIGMIC)"/>
            <person name="Jia N."/>
            <person name="Wang J."/>
            <person name="Shi W."/>
            <person name="Du L."/>
            <person name="Sun Y."/>
            <person name="Zhan W."/>
            <person name="Jiang J.F."/>
            <person name="Wang Q."/>
            <person name="Zhang B."/>
            <person name="Ji P."/>
            <person name="Bell-Sakyi L."/>
            <person name="Cui X.M."/>
            <person name="Yuan T.T."/>
            <person name="Jiang B.G."/>
            <person name="Yang W.F."/>
            <person name="Lam T.T."/>
            <person name="Chang Q.C."/>
            <person name="Ding S.J."/>
            <person name="Wang X.J."/>
            <person name="Zhu J.G."/>
            <person name="Ruan X.D."/>
            <person name="Zhao L."/>
            <person name="Wei J.T."/>
            <person name="Ye R.Z."/>
            <person name="Que T.C."/>
            <person name="Du C.H."/>
            <person name="Zhou Y.H."/>
            <person name="Cheng J.X."/>
            <person name="Dai P.F."/>
            <person name="Guo W.B."/>
            <person name="Han X.H."/>
            <person name="Huang E.J."/>
            <person name="Li L.F."/>
            <person name="Wei W."/>
            <person name="Gao Y.C."/>
            <person name="Liu J.Z."/>
            <person name="Shao H.Z."/>
            <person name="Wang X."/>
            <person name="Wang C.C."/>
            <person name="Yang T.C."/>
            <person name="Huo Q.B."/>
            <person name="Li W."/>
            <person name="Chen H.Y."/>
            <person name="Chen S.E."/>
            <person name="Zhou L.G."/>
            <person name="Ni X.B."/>
            <person name="Tian J.H."/>
            <person name="Sheng Y."/>
            <person name="Liu T."/>
            <person name="Pan Y.S."/>
            <person name="Xia L.Y."/>
            <person name="Li J."/>
            <person name="Zhao F."/>
            <person name="Cao W.C."/>
        </authorList>
    </citation>
    <scope>NUCLEOTIDE SEQUENCE</scope>
    <source>
        <strain evidence="2">Rsan-2018</strain>
    </source>
</reference>
<keyword evidence="1" id="KW-0472">Membrane</keyword>
<keyword evidence="1" id="KW-0812">Transmembrane</keyword>
<sequence>MLQTTTERLGHQEPVMYESYMRRIVCVIMSVFSVICVVVILFIAATHTHQHKSCSQPMYFRCLNGSDYDRGEVIFVQRDAGSRQPGPGSCRPWHPDKVCARDSPAHFRKRRDCIQTCEYKRCLGLITEKFLRPCSRSAQDNPRRFWHYDRVQRVCVKWAPAITCAYNAFRSVGQCKILCMVQHHDD</sequence>
<keyword evidence="3" id="KW-1185">Reference proteome</keyword>
<reference evidence="2" key="2">
    <citation type="submission" date="2021-09" db="EMBL/GenBank/DDBJ databases">
        <authorList>
            <person name="Jia N."/>
            <person name="Wang J."/>
            <person name="Shi W."/>
            <person name="Du L."/>
            <person name="Sun Y."/>
            <person name="Zhan W."/>
            <person name="Jiang J."/>
            <person name="Wang Q."/>
            <person name="Zhang B."/>
            <person name="Ji P."/>
            <person name="Sakyi L.B."/>
            <person name="Cui X."/>
            <person name="Yuan T."/>
            <person name="Jiang B."/>
            <person name="Yang W."/>
            <person name="Lam T.T.-Y."/>
            <person name="Chang Q."/>
            <person name="Ding S."/>
            <person name="Wang X."/>
            <person name="Zhu J."/>
            <person name="Ruan X."/>
            <person name="Zhao L."/>
            <person name="Wei J."/>
            <person name="Que T."/>
            <person name="Du C."/>
            <person name="Cheng J."/>
            <person name="Dai P."/>
            <person name="Han X."/>
            <person name="Huang E."/>
            <person name="Gao Y."/>
            <person name="Liu J."/>
            <person name="Shao H."/>
            <person name="Ye R."/>
            <person name="Li L."/>
            <person name="Wei W."/>
            <person name="Wang X."/>
            <person name="Wang C."/>
            <person name="Huo Q."/>
            <person name="Li W."/>
            <person name="Guo W."/>
            <person name="Chen H."/>
            <person name="Chen S."/>
            <person name="Zhou L."/>
            <person name="Zhou L."/>
            <person name="Ni X."/>
            <person name="Tian J."/>
            <person name="Zhou Y."/>
            <person name="Sheng Y."/>
            <person name="Liu T."/>
            <person name="Pan Y."/>
            <person name="Xia L."/>
            <person name="Li J."/>
            <person name="Zhao F."/>
            <person name="Cao W."/>
        </authorList>
    </citation>
    <scope>NUCLEOTIDE SEQUENCE</scope>
    <source>
        <strain evidence="2">Rsan-2018</strain>
        <tissue evidence="2">Larvae</tissue>
    </source>
</reference>
<dbReference type="EMBL" id="JABSTV010001247">
    <property type="protein sequence ID" value="KAH7972109.1"/>
    <property type="molecule type" value="Genomic_DNA"/>
</dbReference>
<evidence type="ECO:0000313" key="2">
    <source>
        <dbReference type="EMBL" id="KAH7972109.1"/>
    </source>
</evidence>
<accession>A0A9D4QA48</accession>
<proteinExistence type="predicted"/>
<dbReference type="InterPro" id="IPR036880">
    <property type="entry name" value="Kunitz_BPTI_sf"/>
</dbReference>
<evidence type="ECO:0000256" key="1">
    <source>
        <dbReference type="SAM" id="Phobius"/>
    </source>
</evidence>
<dbReference type="Proteomes" id="UP000821837">
    <property type="component" value="Chromosome 11"/>
</dbReference>
<evidence type="ECO:0008006" key="4">
    <source>
        <dbReference type="Google" id="ProtNLM"/>
    </source>
</evidence>